<evidence type="ECO:0000259" key="1">
    <source>
        <dbReference type="Pfam" id="PF14837"/>
    </source>
</evidence>
<feature type="domain" description="Integrator complex subunit 5 C-terminal" evidence="2">
    <location>
        <begin position="222"/>
        <end position="633"/>
    </location>
</feature>
<organism evidence="3 4">
    <name type="scientific">Zapornia atra</name>
    <name type="common">Henderson crake</name>
    <dbReference type="NCBI Taxonomy" id="2585822"/>
    <lineage>
        <taxon>Eukaryota</taxon>
        <taxon>Metazoa</taxon>
        <taxon>Chordata</taxon>
        <taxon>Craniata</taxon>
        <taxon>Vertebrata</taxon>
        <taxon>Euteleostomi</taxon>
        <taxon>Archelosauria</taxon>
        <taxon>Archosauria</taxon>
        <taxon>Dinosauria</taxon>
        <taxon>Saurischia</taxon>
        <taxon>Theropoda</taxon>
        <taxon>Coelurosauria</taxon>
        <taxon>Aves</taxon>
        <taxon>Neognathae</taxon>
        <taxon>Neoaves</taxon>
        <taxon>Gruiformes</taxon>
        <taxon>Rallidae</taxon>
        <taxon>Zapornia</taxon>
    </lineage>
</organism>
<dbReference type="Proteomes" id="UP000557426">
    <property type="component" value="Unassembled WGS sequence"/>
</dbReference>
<evidence type="ECO:0000259" key="2">
    <source>
        <dbReference type="Pfam" id="PF14838"/>
    </source>
</evidence>
<reference evidence="3 4" key="1">
    <citation type="submission" date="2019-09" db="EMBL/GenBank/DDBJ databases">
        <title>Bird 10,000 Genomes (B10K) Project - Family phase.</title>
        <authorList>
            <person name="Zhang G."/>
        </authorList>
    </citation>
    <scope>NUCLEOTIDE SEQUENCE [LARGE SCALE GENOMIC DNA]</scope>
    <source>
        <strain evidence="3">B10K-DU-011-47</strain>
        <tissue evidence="3">Mixed tissue sample</tissue>
    </source>
</reference>
<feature type="non-terminal residue" evidence="3">
    <location>
        <position position="1"/>
    </location>
</feature>
<name>A0A7L3FTJ8_9GRUI</name>
<dbReference type="PANTHER" id="PTHR31697">
    <property type="entry name" value="INTEGRATOR COMPLEX SUBUNIT 5"/>
    <property type="match status" value="1"/>
</dbReference>
<feature type="domain" description="Integrator complex subunit 5 N-terminal" evidence="1">
    <location>
        <begin position="2"/>
        <end position="198"/>
    </location>
</feature>
<dbReference type="Pfam" id="PF14837">
    <property type="entry name" value="INTS5_N"/>
    <property type="match status" value="1"/>
</dbReference>
<evidence type="ECO:0000313" key="3">
    <source>
        <dbReference type="EMBL" id="NXT83437.1"/>
    </source>
</evidence>
<dbReference type="AlphaFoldDB" id="A0A7L3FTJ8"/>
<dbReference type="PANTHER" id="PTHR31697:SF2">
    <property type="entry name" value="INTEGRATOR COMPLEX SUBUNIT 5"/>
    <property type="match status" value="1"/>
</dbReference>
<dbReference type="SUPFAM" id="SSF48371">
    <property type="entry name" value="ARM repeat"/>
    <property type="match status" value="1"/>
</dbReference>
<dbReference type="InterPro" id="IPR016024">
    <property type="entry name" value="ARM-type_fold"/>
</dbReference>
<comment type="caution">
    <text evidence="3">The sequence shown here is derived from an EMBL/GenBank/DDBJ whole genome shotgun (WGS) entry which is preliminary data.</text>
</comment>
<protein>
    <submittedName>
        <fullName evidence="3">INT5 protein</fullName>
    </submittedName>
</protein>
<dbReference type="GO" id="GO:0032039">
    <property type="term" value="C:integrator complex"/>
    <property type="evidence" value="ECO:0007669"/>
    <property type="project" value="InterPro"/>
</dbReference>
<dbReference type="InterPro" id="IPR029444">
    <property type="entry name" value="INTS5_C"/>
</dbReference>
<dbReference type="InterPro" id="IPR029445">
    <property type="entry name" value="INTS5_N"/>
</dbReference>
<proteinExistence type="predicted"/>
<feature type="non-terminal residue" evidence="3">
    <location>
        <position position="836"/>
    </location>
</feature>
<sequence length="836" mass="90625">KEHARCALLLLRTLPPARHAALDHFRSVFDEQVSSHLSEREATGPPSTPTPSGCILPTLGPPFKPVGTGLEEVVREIRRVLTEFIRINPKAWAPLVSSWSIDLMGQLSSKYAGCHGAGGLNELLQLWMSCEATRTLMDIYTQCLAAMIGGCPDSCVDALLDTSIQHSPHFDWVVAHIGSSFPNTIISRVLSCGLKDFCGRGGGGSSLEEPFHPLGEAKRAPKIASVVGILGHLASRHSGSIKQELLRMFHESLGPGREQHQKAAVPFLLQVALMSPPLLAAVSPELIDSLSPSVLNQLHQHFSTFPREELENMLGIVVHLISQTSTGAYRLLQFLIDTAMPASVITPPGSALHDGVRESCDRIIQLLLLTLQKLVYNRPAPVLSDPPPRPIPFLDALRSHVRDLCVETLRLERKRFLWQHQLLGLLAVYSAPHCAAESLFFLLSLAGSPEELALAAQLYAVLGSCLPELLPAAAHTCVRQIQAGRLPEPQIAQLLHNLATVIQWDEGGGGGGDGGAASTMGEQLGQVLTRHLRDFGQLLLHRDAEVAEAACLLLAVCPFPLSFPPAHLSAVTRAAVHQFFQSLRGRRGTAAAYGTRLLTRLSGVSAAAAKAVLQQLVEGALRGCNAELFGGQGGLGDADELTTPTANPGAVCPEAAGGGELLWPPEEQCRATVERDLRICRRFHRHPLLFPLLRLVAAGRPALCYCSVLLRGLLAALLTFWEGCREAESRGWPWHLAASSALVVCLAEGSLIPPALGNVQEVFPDLAPFELRLLLLSLWEYLRENHPLPQKFTFRSDRGTFGRDFGGEAAGRHLGVLHSVLHRNIQRLGWLAGRFR</sequence>
<dbReference type="EMBL" id="VZTU01027732">
    <property type="protein sequence ID" value="NXT83437.1"/>
    <property type="molecule type" value="Genomic_DNA"/>
</dbReference>
<feature type="domain" description="Integrator complex subunit 5 C-terminal" evidence="2">
    <location>
        <begin position="651"/>
        <end position="828"/>
    </location>
</feature>
<dbReference type="GO" id="GO:0034472">
    <property type="term" value="P:snRNA 3'-end processing"/>
    <property type="evidence" value="ECO:0007669"/>
    <property type="project" value="TreeGrafter"/>
</dbReference>
<dbReference type="InterPro" id="IPR040316">
    <property type="entry name" value="INTS5"/>
</dbReference>
<accession>A0A7L3FTJ8</accession>
<evidence type="ECO:0000313" key="4">
    <source>
        <dbReference type="Proteomes" id="UP000557426"/>
    </source>
</evidence>
<gene>
    <name evidence="3" type="primary">Ints5</name>
    <name evidence="3" type="ORF">ZAPATR_R13953</name>
</gene>
<dbReference type="Pfam" id="PF14838">
    <property type="entry name" value="INTS5_C"/>
    <property type="match status" value="2"/>
</dbReference>
<keyword evidence="4" id="KW-1185">Reference proteome</keyword>